<dbReference type="GO" id="GO:0016787">
    <property type="term" value="F:hydrolase activity"/>
    <property type="evidence" value="ECO:0007669"/>
    <property type="project" value="InterPro"/>
</dbReference>
<dbReference type="STRING" id="1182541.W9YFT8"/>
<dbReference type="eggNOG" id="KOG3043">
    <property type="taxonomic scope" value="Eukaryota"/>
</dbReference>
<dbReference type="GeneID" id="19159371"/>
<dbReference type="PANTHER" id="PTHR17630">
    <property type="entry name" value="DIENELACTONE HYDROLASE"/>
    <property type="match status" value="1"/>
</dbReference>
<organism evidence="2 3">
    <name type="scientific">Capronia coronata CBS 617.96</name>
    <dbReference type="NCBI Taxonomy" id="1182541"/>
    <lineage>
        <taxon>Eukaryota</taxon>
        <taxon>Fungi</taxon>
        <taxon>Dikarya</taxon>
        <taxon>Ascomycota</taxon>
        <taxon>Pezizomycotina</taxon>
        <taxon>Eurotiomycetes</taxon>
        <taxon>Chaetothyriomycetidae</taxon>
        <taxon>Chaetothyriales</taxon>
        <taxon>Herpotrichiellaceae</taxon>
        <taxon>Capronia</taxon>
    </lineage>
</organism>
<dbReference type="HOGENOM" id="CLU_054590_2_1_1"/>
<dbReference type="Pfam" id="PF01738">
    <property type="entry name" value="DLH"/>
    <property type="match status" value="1"/>
</dbReference>
<accession>W9YFT8</accession>
<dbReference type="InterPro" id="IPR029058">
    <property type="entry name" value="AB_hydrolase_fold"/>
</dbReference>
<dbReference type="PANTHER" id="PTHR17630:SF44">
    <property type="entry name" value="PROTEIN AIM2"/>
    <property type="match status" value="1"/>
</dbReference>
<dbReference type="AlphaFoldDB" id="W9YFT8"/>
<sequence length="255" mass="28502">MASNPPQACCYKGVKHEGSPTGELSTIGDFEVYTKYPENKSTDLGILIITDVIGHKFTNAQLIADQFAANGYFVLMPDLFYGDAIPLNRPGDFDIMKWMQGEYNETKTAHLPPSVDPIIDACLVEMRTKYKCKKIGGVGYCFGGKYVVRHLRPEAGKIDVGYTAHPSFVDADELKDIKGPLAISAAETDSIFPPEKRHESEVILKDVGHPYQINLYSSVEHGFAVRADPKNRPSMYAKENAFLQAIQWFQEYLKQ</sequence>
<proteinExistence type="predicted"/>
<evidence type="ECO:0000313" key="2">
    <source>
        <dbReference type="EMBL" id="EXJ91378.1"/>
    </source>
</evidence>
<dbReference type="RefSeq" id="XP_007723572.1">
    <property type="nucleotide sequence ID" value="XM_007725382.1"/>
</dbReference>
<dbReference type="InterPro" id="IPR002925">
    <property type="entry name" value="Dienelactn_hydro"/>
</dbReference>
<keyword evidence="3" id="KW-1185">Reference proteome</keyword>
<dbReference type="SUPFAM" id="SSF53474">
    <property type="entry name" value="alpha/beta-Hydrolases"/>
    <property type="match status" value="1"/>
</dbReference>
<evidence type="ECO:0000259" key="1">
    <source>
        <dbReference type="Pfam" id="PF01738"/>
    </source>
</evidence>
<gene>
    <name evidence="2" type="ORF">A1O1_04490</name>
</gene>
<protein>
    <submittedName>
        <fullName evidence="2">Esterase/lipase</fullName>
    </submittedName>
</protein>
<dbReference type="Proteomes" id="UP000019484">
    <property type="component" value="Unassembled WGS sequence"/>
</dbReference>
<evidence type="ECO:0000313" key="3">
    <source>
        <dbReference type="Proteomes" id="UP000019484"/>
    </source>
</evidence>
<name>W9YFT8_9EURO</name>
<dbReference type="EMBL" id="AMWN01000003">
    <property type="protein sequence ID" value="EXJ91378.1"/>
    <property type="molecule type" value="Genomic_DNA"/>
</dbReference>
<dbReference type="OrthoDB" id="17560at2759"/>
<dbReference type="Gene3D" id="3.40.50.1820">
    <property type="entry name" value="alpha/beta hydrolase"/>
    <property type="match status" value="1"/>
</dbReference>
<comment type="caution">
    <text evidence="2">The sequence shown here is derived from an EMBL/GenBank/DDBJ whole genome shotgun (WGS) entry which is preliminary data.</text>
</comment>
<reference evidence="2 3" key="1">
    <citation type="submission" date="2013-03" db="EMBL/GenBank/DDBJ databases">
        <title>The Genome Sequence of Capronia coronata CBS 617.96.</title>
        <authorList>
            <consortium name="The Broad Institute Genomics Platform"/>
            <person name="Cuomo C."/>
            <person name="de Hoog S."/>
            <person name="Gorbushina A."/>
            <person name="Walker B."/>
            <person name="Young S.K."/>
            <person name="Zeng Q."/>
            <person name="Gargeya S."/>
            <person name="Fitzgerald M."/>
            <person name="Haas B."/>
            <person name="Abouelleil A."/>
            <person name="Allen A.W."/>
            <person name="Alvarado L."/>
            <person name="Arachchi H.M."/>
            <person name="Berlin A.M."/>
            <person name="Chapman S.B."/>
            <person name="Gainer-Dewar J."/>
            <person name="Goldberg J."/>
            <person name="Griggs A."/>
            <person name="Gujja S."/>
            <person name="Hansen M."/>
            <person name="Howarth C."/>
            <person name="Imamovic A."/>
            <person name="Ireland A."/>
            <person name="Larimer J."/>
            <person name="McCowan C."/>
            <person name="Murphy C."/>
            <person name="Pearson M."/>
            <person name="Poon T.W."/>
            <person name="Priest M."/>
            <person name="Roberts A."/>
            <person name="Saif S."/>
            <person name="Shea T."/>
            <person name="Sisk P."/>
            <person name="Sykes S."/>
            <person name="Wortman J."/>
            <person name="Nusbaum C."/>
            <person name="Birren B."/>
        </authorList>
    </citation>
    <scope>NUCLEOTIDE SEQUENCE [LARGE SCALE GENOMIC DNA]</scope>
    <source>
        <strain evidence="2 3">CBS 617.96</strain>
    </source>
</reference>
<feature type="domain" description="Dienelactone hydrolase" evidence="1">
    <location>
        <begin position="30"/>
        <end position="253"/>
    </location>
</feature>